<name>A0A3R6J4J2_9BACT</name>
<feature type="transmembrane region" description="Helical" evidence="1">
    <location>
        <begin position="12"/>
        <end position="41"/>
    </location>
</feature>
<protein>
    <submittedName>
        <fullName evidence="2">Uncharacterized protein</fullName>
    </submittedName>
</protein>
<feature type="transmembrane region" description="Helical" evidence="1">
    <location>
        <begin position="47"/>
        <end position="73"/>
    </location>
</feature>
<keyword evidence="1" id="KW-0472">Membrane</keyword>
<keyword evidence="1" id="KW-1133">Transmembrane helix</keyword>
<comment type="caution">
    <text evidence="2">The sequence shown here is derived from an EMBL/GenBank/DDBJ whole genome shotgun (WGS) entry which is preliminary data.</text>
</comment>
<dbReference type="Proteomes" id="UP000284548">
    <property type="component" value="Unassembled WGS sequence"/>
</dbReference>
<proteinExistence type="predicted"/>
<reference evidence="2 3" key="1">
    <citation type="submission" date="2018-08" db="EMBL/GenBank/DDBJ databases">
        <title>A genome reference for cultivated species of the human gut microbiota.</title>
        <authorList>
            <person name="Zou Y."/>
            <person name="Xue W."/>
            <person name="Luo G."/>
        </authorList>
    </citation>
    <scope>NUCLEOTIDE SEQUENCE [LARGE SCALE GENOMIC DNA]</scope>
    <source>
        <strain evidence="2 3">AM16-54</strain>
    </source>
</reference>
<evidence type="ECO:0000313" key="3">
    <source>
        <dbReference type="Proteomes" id="UP000284548"/>
    </source>
</evidence>
<accession>A0A3R6J4J2</accession>
<keyword evidence="1" id="KW-0812">Transmembrane</keyword>
<organism evidence="2 3">
    <name type="scientific">Segatella copri</name>
    <dbReference type="NCBI Taxonomy" id="165179"/>
    <lineage>
        <taxon>Bacteria</taxon>
        <taxon>Pseudomonadati</taxon>
        <taxon>Bacteroidota</taxon>
        <taxon>Bacteroidia</taxon>
        <taxon>Bacteroidales</taxon>
        <taxon>Prevotellaceae</taxon>
        <taxon>Segatella</taxon>
    </lineage>
</organism>
<sequence length="146" mass="16531">MTDFFNLRGAAVFRVLSLISVIALGLTILLFVIGLMMGFFGEQETKAIGWAMVGFSISSFFSCLFMFGFCYLIKIAKSYDKDEQEDNKEIVFQYKGYKGTFTKDDNTGRFDGHIIGTSYSYSGYSLSETELAFQARVDELLEEKKL</sequence>
<gene>
    <name evidence="2" type="ORF">DW192_00730</name>
</gene>
<evidence type="ECO:0000256" key="1">
    <source>
        <dbReference type="SAM" id="Phobius"/>
    </source>
</evidence>
<dbReference type="EMBL" id="QRKB01000001">
    <property type="protein sequence ID" value="RHH85285.1"/>
    <property type="molecule type" value="Genomic_DNA"/>
</dbReference>
<evidence type="ECO:0000313" key="2">
    <source>
        <dbReference type="EMBL" id="RHH85285.1"/>
    </source>
</evidence>
<dbReference type="AlphaFoldDB" id="A0A3R6J4J2"/>
<dbReference type="RefSeq" id="WP_118253133.1">
    <property type="nucleotide sequence ID" value="NZ_JAQEAK010000021.1"/>
</dbReference>